<dbReference type="InterPro" id="IPR031568">
    <property type="entry name" value="Pet117"/>
</dbReference>
<keyword evidence="4" id="KW-0496">Mitochondrion</keyword>
<evidence type="ECO:0000256" key="4">
    <source>
        <dbReference type="ARBA" id="ARBA00023128"/>
    </source>
</evidence>
<dbReference type="PANTHER" id="PTHR28163">
    <property type="entry name" value="PROTEIN PET117 HOMOLOG, MITOCHONDRIAL"/>
    <property type="match status" value="1"/>
</dbReference>
<gene>
    <name evidence="6" type="ORF">H4219_002162</name>
</gene>
<name>A0A9W8A1T4_9FUNG</name>
<dbReference type="PANTHER" id="PTHR28163:SF1">
    <property type="entry name" value="PROTEIN PET117 HOMOLOG, MITOCHONDRIAL"/>
    <property type="match status" value="1"/>
</dbReference>
<accession>A0A9W8A1T4</accession>
<sequence>MSRMAKLTFAGSCLFTVSTIWFVHNIQVTERENMYQGVLRDEERKKKREKNLREFEETRALHATLIGDQPDLKPQGNSEDEGRKPQ</sequence>
<comment type="similarity">
    <text evidence="2">Belongs to the PET117 family.</text>
</comment>
<evidence type="ECO:0000256" key="2">
    <source>
        <dbReference type="ARBA" id="ARBA00008197"/>
    </source>
</evidence>
<evidence type="ECO:0000256" key="3">
    <source>
        <dbReference type="ARBA" id="ARBA00022946"/>
    </source>
</evidence>
<evidence type="ECO:0000313" key="6">
    <source>
        <dbReference type="EMBL" id="KAJ1919113.1"/>
    </source>
</evidence>
<comment type="subcellular location">
    <subcellularLocation>
        <location evidence="1">Mitochondrion</location>
    </subcellularLocation>
</comment>
<dbReference type="AlphaFoldDB" id="A0A9W8A1T4"/>
<dbReference type="Pfam" id="PF15786">
    <property type="entry name" value="PET117"/>
    <property type="match status" value="1"/>
</dbReference>
<evidence type="ECO:0008006" key="8">
    <source>
        <dbReference type="Google" id="ProtNLM"/>
    </source>
</evidence>
<feature type="region of interest" description="Disordered" evidence="5">
    <location>
        <begin position="63"/>
        <end position="86"/>
    </location>
</feature>
<protein>
    <recommendedName>
        <fullName evidence="8">PET117 cytochrome c oxidase chaperone</fullName>
    </recommendedName>
</protein>
<proteinExistence type="inferred from homology"/>
<evidence type="ECO:0000256" key="1">
    <source>
        <dbReference type="ARBA" id="ARBA00004173"/>
    </source>
</evidence>
<dbReference type="Proteomes" id="UP001150538">
    <property type="component" value="Unassembled WGS sequence"/>
</dbReference>
<keyword evidence="3" id="KW-0809">Transit peptide</keyword>
<dbReference type="EMBL" id="JANBPU010000032">
    <property type="protein sequence ID" value="KAJ1919113.1"/>
    <property type="molecule type" value="Genomic_DNA"/>
</dbReference>
<reference evidence="6" key="1">
    <citation type="submission" date="2022-07" db="EMBL/GenBank/DDBJ databases">
        <title>Phylogenomic reconstructions and comparative analyses of Kickxellomycotina fungi.</title>
        <authorList>
            <person name="Reynolds N.K."/>
            <person name="Stajich J.E."/>
            <person name="Barry K."/>
            <person name="Grigoriev I.V."/>
            <person name="Crous P."/>
            <person name="Smith M.E."/>
        </authorList>
    </citation>
    <scope>NUCLEOTIDE SEQUENCE</scope>
    <source>
        <strain evidence="6">NBRC 100468</strain>
    </source>
</reference>
<organism evidence="6 7">
    <name type="scientific">Mycoemilia scoparia</name>
    <dbReference type="NCBI Taxonomy" id="417184"/>
    <lineage>
        <taxon>Eukaryota</taxon>
        <taxon>Fungi</taxon>
        <taxon>Fungi incertae sedis</taxon>
        <taxon>Zoopagomycota</taxon>
        <taxon>Kickxellomycotina</taxon>
        <taxon>Kickxellomycetes</taxon>
        <taxon>Kickxellales</taxon>
        <taxon>Kickxellaceae</taxon>
        <taxon>Mycoemilia</taxon>
    </lineage>
</organism>
<evidence type="ECO:0000256" key="5">
    <source>
        <dbReference type="SAM" id="MobiDB-lite"/>
    </source>
</evidence>
<dbReference type="GO" id="GO:0033617">
    <property type="term" value="P:mitochondrial respiratory chain complex IV assembly"/>
    <property type="evidence" value="ECO:0007669"/>
    <property type="project" value="TreeGrafter"/>
</dbReference>
<dbReference type="GO" id="GO:0005739">
    <property type="term" value="C:mitochondrion"/>
    <property type="evidence" value="ECO:0007669"/>
    <property type="project" value="UniProtKB-SubCell"/>
</dbReference>
<keyword evidence="7" id="KW-1185">Reference proteome</keyword>
<dbReference type="OrthoDB" id="76305at2759"/>
<evidence type="ECO:0000313" key="7">
    <source>
        <dbReference type="Proteomes" id="UP001150538"/>
    </source>
</evidence>
<comment type="caution">
    <text evidence="6">The sequence shown here is derived from an EMBL/GenBank/DDBJ whole genome shotgun (WGS) entry which is preliminary data.</text>
</comment>